<keyword evidence="5" id="KW-0812">Transmembrane</keyword>
<accession>A0A9D4V4I8</accession>
<dbReference type="InterPro" id="IPR003613">
    <property type="entry name" value="Ubox_domain"/>
</dbReference>
<dbReference type="InterPro" id="IPR013083">
    <property type="entry name" value="Znf_RING/FYVE/PHD"/>
</dbReference>
<dbReference type="PROSITE" id="PS51698">
    <property type="entry name" value="U_BOX"/>
    <property type="match status" value="1"/>
</dbReference>
<evidence type="ECO:0000313" key="7">
    <source>
        <dbReference type="EMBL" id="KAI5079636.1"/>
    </source>
</evidence>
<dbReference type="SUPFAM" id="SSF57850">
    <property type="entry name" value="RING/U-box"/>
    <property type="match status" value="1"/>
</dbReference>
<dbReference type="CDD" id="cd16655">
    <property type="entry name" value="RING-Ubox_WDSUB1-like"/>
    <property type="match status" value="1"/>
</dbReference>
<feature type="transmembrane region" description="Helical" evidence="5">
    <location>
        <begin position="42"/>
        <end position="61"/>
    </location>
</feature>
<feature type="transmembrane region" description="Helical" evidence="5">
    <location>
        <begin position="247"/>
        <end position="266"/>
    </location>
</feature>
<dbReference type="GO" id="GO:0016567">
    <property type="term" value="P:protein ubiquitination"/>
    <property type="evidence" value="ECO:0007669"/>
    <property type="project" value="InterPro"/>
</dbReference>
<keyword evidence="5" id="KW-0472">Membrane</keyword>
<protein>
    <recommendedName>
        <fullName evidence="6">U-box domain-containing protein</fullName>
    </recommendedName>
</protein>
<keyword evidence="3" id="KW-0175">Coiled coil</keyword>
<dbReference type="InterPro" id="IPR052085">
    <property type="entry name" value="WD-SAM-U-box"/>
</dbReference>
<dbReference type="Proteomes" id="UP000886520">
    <property type="component" value="Chromosome 5"/>
</dbReference>
<dbReference type="AlphaFoldDB" id="A0A9D4V4I8"/>
<name>A0A9D4V4I8_ADICA</name>
<keyword evidence="2" id="KW-0808">Transferase</keyword>
<proteinExistence type="predicted"/>
<dbReference type="PANTHER" id="PTHR46573">
    <property type="entry name" value="WD REPEAT, SAM AND U-BOX DOMAIN-CONTAINING PROTEIN 1"/>
    <property type="match status" value="1"/>
</dbReference>
<keyword evidence="5" id="KW-1133">Transmembrane helix</keyword>
<feature type="domain" description="U-box" evidence="6">
    <location>
        <begin position="797"/>
        <end position="878"/>
    </location>
</feature>
<dbReference type="Pfam" id="PF04564">
    <property type="entry name" value="U-box"/>
    <property type="match status" value="1"/>
</dbReference>
<evidence type="ECO:0000313" key="8">
    <source>
        <dbReference type="Proteomes" id="UP000886520"/>
    </source>
</evidence>
<organism evidence="7 8">
    <name type="scientific">Adiantum capillus-veneris</name>
    <name type="common">Maidenhair fern</name>
    <dbReference type="NCBI Taxonomy" id="13818"/>
    <lineage>
        <taxon>Eukaryota</taxon>
        <taxon>Viridiplantae</taxon>
        <taxon>Streptophyta</taxon>
        <taxon>Embryophyta</taxon>
        <taxon>Tracheophyta</taxon>
        <taxon>Polypodiopsida</taxon>
        <taxon>Polypodiidae</taxon>
        <taxon>Polypodiales</taxon>
        <taxon>Pteridineae</taxon>
        <taxon>Pteridaceae</taxon>
        <taxon>Vittarioideae</taxon>
        <taxon>Adiantum</taxon>
    </lineage>
</organism>
<comment type="pathway">
    <text evidence="1">Protein modification; protein ubiquitination.</text>
</comment>
<feature type="transmembrane region" description="Helical" evidence="5">
    <location>
        <begin position="12"/>
        <end position="30"/>
    </location>
</feature>
<feature type="region of interest" description="Disordered" evidence="4">
    <location>
        <begin position="525"/>
        <end position="547"/>
    </location>
</feature>
<dbReference type="GO" id="GO:0004842">
    <property type="term" value="F:ubiquitin-protein transferase activity"/>
    <property type="evidence" value="ECO:0007669"/>
    <property type="project" value="InterPro"/>
</dbReference>
<evidence type="ECO:0000256" key="2">
    <source>
        <dbReference type="ARBA" id="ARBA00022679"/>
    </source>
</evidence>
<keyword evidence="8" id="KW-1185">Reference proteome</keyword>
<gene>
    <name evidence="7" type="ORF">GOP47_0005115</name>
</gene>
<sequence>MCILCIASRWSRHIAAMVMPMVTLWALSQFLPQGFRFEINSPKLACVGVLFVSLSWFELVMPRLSAWRARRISAQKERKRVEAQEAAKRRKKATRRCRNCYTAYKDQTPASGRFMCTFCGHISKRPVLDLPVGAASARSSFSLSESAVEFLSGSGFFSVSVSPKYWYDRASFVRPSWGSGRSWIGVGPWIDGASWGMSTLWFGGSWPSSALYFGNTGFGWPGSGGNLLGDGVFGGERWFAGDSYSGVVCFVVRAFSQLLVFTVWIWRKLSRTEYVEENGIDGEHEDFHPGDVVGASSFEAKDRKARRKAEEKRLARVERERQEAEEKNQREEVATLVEERRRQRVKKLQLNETIDTSSRKEIEVERKRERRQEKFQDMENINGRDTEELTRKTSFPAAKVTKPSRNTGVKDKEANVKAPSTFFSKWSKFKSQVPAKSRLFAHSRNVAVSTKSAAPLLTDVACPPKPCKNSVLGGTGSSPSISSWNTKLSEPCGTASGSAWTDTPWAKVLSRGALDSPVDTLEDTGIIQSPHKQENSNKNVGSMSSSLDKSVSNLMGDISQTQFETSASTFGNIQNFGGECSQPACQFTESTIFNFESDDHMNANTDPSSLCNRRSSILEPMQYSVSSTYSGPSEMVNTDSLPRVAGPSLLSDFAGKQADNPIFVRPTGSSAVMMHESGKNALQPLIEECLPLSESMNRCNSCQIWEPWSISVNNSGGLLPQEKWHPGIYPSQMNTLPVDTSLQQRDDFYQQTTFNPEFYLPSSLFSVEESEIRECCCEDRLPRPPISAWEDLDVHYKIPPEFVDCITHSLMQDPVITADGHSYERSAIEDWLKSHDTSPKTGEVLPPPPGGEGVDKTLRPNHILRCQIIEFRERLLQRYGTRAGLMTPSHGPESDGLNSFPGHSLSNNLLPVQAVWSHDVFGE</sequence>
<reference evidence="7 8" key="1">
    <citation type="submission" date="2021-01" db="EMBL/GenBank/DDBJ databases">
        <title>Adiantum capillus-veneris genome.</title>
        <authorList>
            <person name="Fang Y."/>
            <person name="Liao Q."/>
        </authorList>
    </citation>
    <scope>NUCLEOTIDE SEQUENCE [LARGE SCALE GENOMIC DNA]</scope>
    <source>
        <strain evidence="7">H3</strain>
        <tissue evidence="7">Leaf</tissue>
    </source>
</reference>
<evidence type="ECO:0000256" key="3">
    <source>
        <dbReference type="SAM" id="Coils"/>
    </source>
</evidence>
<dbReference type="PANTHER" id="PTHR46573:SF1">
    <property type="entry name" value="WD REPEAT, SAM AND U-BOX DOMAIN-CONTAINING PROTEIN 1"/>
    <property type="match status" value="1"/>
</dbReference>
<feature type="region of interest" description="Disordered" evidence="4">
    <location>
        <begin position="835"/>
        <end position="857"/>
    </location>
</feature>
<comment type="caution">
    <text evidence="7">The sequence shown here is derived from an EMBL/GenBank/DDBJ whole genome shotgun (WGS) entry which is preliminary data.</text>
</comment>
<feature type="coiled-coil region" evidence="3">
    <location>
        <begin position="64"/>
        <end position="96"/>
    </location>
</feature>
<feature type="compositionally biased region" description="Polar residues" evidence="4">
    <location>
        <begin position="536"/>
        <end position="547"/>
    </location>
</feature>
<dbReference type="EMBL" id="JABFUD020000005">
    <property type="protein sequence ID" value="KAI5079636.1"/>
    <property type="molecule type" value="Genomic_DNA"/>
</dbReference>
<dbReference type="Gene3D" id="3.30.40.10">
    <property type="entry name" value="Zinc/RING finger domain, C3HC4 (zinc finger)"/>
    <property type="match status" value="1"/>
</dbReference>
<feature type="coiled-coil region" evidence="3">
    <location>
        <begin position="300"/>
        <end position="339"/>
    </location>
</feature>
<dbReference type="OrthoDB" id="629492at2759"/>
<evidence type="ECO:0000259" key="6">
    <source>
        <dbReference type="PROSITE" id="PS51698"/>
    </source>
</evidence>
<evidence type="ECO:0000256" key="5">
    <source>
        <dbReference type="SAM" id="Phobius"/>
    </source>
</evidence>
<evidence type="ECO:0000256" key="4">
    <source>
        <dbReference type="SAM" id="MobiDB-lite"/>
    </source>
</evidence>
<evidence type="ECO:0000256" key="1">
    <source>
        <dbReference type="ARBA" id="ARBA00004906"/>
    </source>
</evidence>
<dbReference type="SMART" id="SM00504">
    <property type="entry name" value="Ubox"/>
    <property type="match status" value="1"/>
</dbReference>